<dbReference type="InterPro" id="IPR035979">
    <property type="entry name" value="RBD_domain_sf"/>
</dbReference>
<sequence>MSGLGYMLPKDEQRLTEKNYATHFLQWYTDLSNAVATLGIPQNALFYEGGTEPPYSKVVTKSVLFLSKQVECVPAAEVYGTNADGTLKTPTLSQKKEFFQLTAAYDTMKSRVTAAICHFTDPFMYAVYKQGAGNNEDIVAGINALRSHCLVNNSANIDAAKNSLRALRLQPNEHPSQFLRNMKKRILELSELGYPSTTEADNFESENVRQFFAGMPTAEMQRSMKTLVASAKGKTDFTFRDIVDVMAEDERSIQQMNHHKEMFDKSTSKAFLSEAKNEAKFVTLDEFNNLATELAKALAAINKTPNNATHPTANRTKDPLKVYVAGLPEGTTQAQLLGLFQTATEAFVVRNKTKNTTIGFVTFANPAAATLALSSVPELGGKKLTIQAAFNKAASHYKIGLILI</sequence>
<accession>A0A1Y2B1I9</accession>
<name>A0A1Y2B1I9_9FUNG</name>
<dbReference type="OrthoDB" id="167718at2759"/>
<organism evidence="3 4">
    <name type="scientific">Rhizoclosmatium globosum</name>
    <dbReference type="NCBI Taxonomy" id="329046"/>
    <lineage>
        <taxon>Eukaryota</taxon>
        <taxon>Fungi</taxon>
        <taxon>Fungi incertae sedis</taxon>
        <taxon>Chytridiomycota</taxon>
        <taxon>Chytridiomycota incertae sedis</taxon>
        <taxon>Chytridiomycetes</taxon>
        <taxon>Chytridiales</taxon>
        <taxon>Chytriomycetaceae</taxon>
        <taxon>Rhizoclosmatium</taxon>
    </lineage>
</organism>
<evidence type="ECO:0000313" key="4">
    <source>
        <dbReference type="Proteomes" id="UP000193642"/>
    </source>
</evidence>
<dbReference type="InterPro" id="IPR000504">
    <property type="entry name" value="RRM_dom"/>
</dbReference>
<dbReference type="SMART" id="SM00360">
    <property type="entry name" value="RRM"/>
    <property type="match status" value="1"/>
</dbReference>
<keyword evidence="1" id="KW-0694">RNA-binding</keyword>
<dbReference type="GO" id="GO:0003723">
    <property type="term" value="F:RNA binding"/>
    <property type="evidence" value="ECO:0007669"/>
    <property type="project" value="UniProtKB-UniRule"/>
</dbReference>
<dbReference type="AlphaFoldDB" id="A0A1Y2B1I9"/>
<evidence type="ECO:0000256" key="1">
    <source>
        <dbReference type="PROSITE-ProRule" id="PRU00176"/>
    </source>
</evidence>
<proteinExistence type="predicted"/>
<dbReference type="InterPro" id="IPR012677">
    <property type="entry name" value="Nucleotide-bd_a/b_plait_sf"/>
</dbReference>
<dbReference type="SUPFAM" id="SSF54928">
    <property type="entry name" value="RNA-binding domain, RBD"/>
    <property type="match status" value="1"/>
</dbReference>
<feature type="domain" description="RRM" evidence="2">
    <location>
        <begin position="320"/>
        <end position="393"/>
    </location>
</feature>
<comment type="caution">
    <text evidence="3">The sequence shown here is derived from an EMBL/GenBank/DDBJ whole genome shotgun (WGS) entry which is preliminary data.</text>
</comment>
<dbReference type="EMBL" id="MCGO01000092">
    <property type="protein sequence ID" value="ORY28708.1"/>
    <property type="molecule type" value="Genomic_DNA"/>
</dbReference>
<dbReference type="Gene3D" id="3.30.70.330">
    <property type="match status" value="1"/>
</dbReference>
<gene>
    <name evidence="3" type="ORF">BCR33DRAFT_745501</name>
</gene>
<dbReference type="PROSITE" id="PS50102">
    <property type="entry name" value="RRM"/>
    <property type="match status" value="1"/>
</dbReference>
<reference evidence="3 4" key="1">
    <citation type="submission" date="2016-07" db="EMBL/GenBank/DDBJ databases">
        <title>Pervasive Adenine N6-methylation of Active Genes in Fungi.</title>
        <authorList>
            <consortium name="DOE Joint Genome Institute"/>
            <person name="Mondo S.J."/>
            <person name="Dannebaum R.O."/>
            <person name="Kuo R.C."/>
            <person name="Labutti K."/>
            <person name="Haridas S."/>
            <person name="Kuo A."/>
            <person name="Salamov A."/>
            <person name="Ahrendt S.R."/>
            <person name="Lipzen A."/>
            <person name="Sullivan W."/>
            <person name="Andreopoulos W.B."/>
            <person name="Clum A."/>
            <person name="Lindquist E."/>
            <person name="Daum C."/>
            <person name="Ramamoorthy G.K."/>
            <person name="Gryganskyi A."/>
            <person name="Culley D."/>
            <person name="Magnuson J.K."/>
            <person name="James T.Y."/>
            <person name="O'Malley M.A."/>
            <person name="Stajich J.E."/>
            <person name="Spatafora J.W."/>
            <person name="Visel A."/>
            <person name="Grigoriev I.V."/>
        </authorList>
    </citation>
    <scope>NUCLEOTIDE SEQUENCE [LARGE SCALE GENOMIC DNA]</scope>
    <source>
        <strain evidence="3 4">JEL800</strain>
    </source>
</reference>
<keyword evidence="4" id="KW-1185">Reference proteome</keyword>
<dbReference type="Pfam" id="PF00076">
    <property type="entry name" value="RRM_1"/>
    <property type="match status" value="1"/>
</dbReference>
<dbReference type="CDD" id="cd00590">
    <property type="entry name" value="RRM_SF"/>
    <property type="match status" value="1"/>
</dbReference>
<evidence type="ECO:0000259" key="2">
    <source>
        <dbReference type="PROSITE" id="PS50102"/>
    </source>
</evidence>
<protein>
    <recommendedName>
        <fullName evidence="2">RRM domain-containing protein</fullName>
    </recommendedName>
</protein>
<dbReference type="Proteomes" id="UP000193642">
    <property type="component" value="Unassembled WGS sequence"/>
</dbReference>
<evidence type="ECO:0000313" key="3">
    <source>
        <dbReference type="EMBL" id="ORY28708.1"/>
    </source>
</evidence>